<name>A0ABW6DKK5_9BACT</name>
<keyword evidence="1" id="KW-0547">Nucleotide-binding</keyword>
<evidence type="ECO:0000256" key="2">
    <source>
        <dbReference type="ARBA" id="ARBA00022840"/>
    </source>
</evidence>
<keyword evidence="6" id="KW-1185">Reference proteome</keyword>
<dbReference type="SMART" id="SM00490">
    <property type="entry name" value="HELICc"/>
    <property type="match status" value="1"/>
</dbReference>
<evidence type="ECO:0000259" key="3">
    <source>
        <dbReference type="PROSITE" id="PS51192"/>
    </source>
</evidence>
<dbReference type="Pfam" id="PF09369">
    <property type="entry name" value="MZB"/>
    <property type="match status" value="1"/>
</dbReference>
<dbReference type="Pfam" id="PF00270">
    <property type="entry name" value="DEAD"/>
    <property type="match status" value="1"/>
</dbReference>
<keyword evidence="5" id="KW-0378">Hydrolase</keyword>
<dbReference type="InterPro" id="IPR018973">
    <property type="entry name" value="MZB"/>
</dbReference>
<keyword evidence="5" id="KW-0347">Helicase</keyword>
<evidence type="ECO:0000313" key="6">
    <source>
        <dbReference type="Proteomes" id="UP001598019"/>
    </source>
</evidence>
<dbReference type="SMART" id="SM00487">
    <property type="entry name" value="DEXDc"/>
    <property type="match status" value="1"/>
</dbReference>
<reference evidence="5 6" key="1">
    <citation type="submission" date="2024-03" db="EMBL/GenBank/DDBJ databases">
        <title>Aquirufa genome sequencing.</title>
        <authorList>
            <person name="Pitt A."/>
            <person name="Hahn M.W."/>
        </authorList>
    </citation>
    <scope>NUCLEOTIDE SEQUENCE [LARGE SCALE GENOMIC DNA]</scope>
    <source>
        <strain evidence="5 6">HETE-83D</strain>
    </source>
</reference>
<comment type="caution">
    <text evidence="5">The sequence shown here is derived from an EMBL/GenBank/DDBJ whole genome shotgun (WGS) entry which is preliminary data.</text>
</comment>
<dbReference type="InterPro" id="IPR014001">
    <property type="entry name" value="Helicase_ATP-bd"/>
</dbReference>
<gene>
    <name evidence="5" type="ORF">SKC37_10245</name>
</gene>
<proteinExistence type="predicted"/>
<sequence length="1970" mass="224082">MNFKSFYSKTEQRIIDTALSLWATGDVAMQAYLKEIFSSEKLLAKPVFQNMFPWEPETFSFGELNDLFQQSFIDRLDRIQDPEFRFPADRPPYLHQVNSWKKTLRDNKSILVTTGTGSGKTECFMLPVLQDIYRNSPNKHGVNAIFLYPLNALIGSQRKRMHAWCSALGNINYAIYNGNTKNNNLVNNKIKQNALPEYITREDIRQTPPQILFTNPTMLEYMLVRDKDSELLQNSQGTLRWILLDEAHTLTGSKAAEMALLIRRVIDAFGVDQKDIRFAVTSATVGDGNDEALKQFMADLCGISSESIEIIKGKRTLPEFNEELINDQPISPQKILELRNAIYSQSSLDSDSIARLLEIPDVNEQLNCIDKLAEITDNGQPVLPVRGHFFARNISGIFSCSNPNCQIHNNIPTNLFSSVTTITKRNCECGYPLLELISCKSCGSYMLEGEIENRKIRLSKSQNTLFFEVDDRDAEEDENDNNENPDRFVLAKKLPNREFITEDLSPVEIGIDGVVSNNDNSELFQLDDHTHCPYCKDNISKPFHFRMSSTFLNRLMSDVVLEQTDKAQPRTDEMLWDGKKYISFTDSRSGTAKISALINIDNETYWLRSFIYHNLSRKIKENRPLTLTLAQRAEMENALVGLQNRIGAEEIPFMIDILNQQIVQIEAQLNNELPNVNLSRISWREILQNPGIDFEKLFNNIIGGNYDTQGSDYLNALLFNEFAKRWPRDRSLENLGLVKVVYPDLEMISRPDSIIELNITEIEWKVLVKIALDFEIRNKFQYSIPQNVRSMASKKHKTFTVYPSSSNLESVQKWPKFNRNHSRPNRLALLICAGLGYNNRAQITPIQEDQVNEVLGELWNTLRTYFLSADGIDGGYKLNLVEKAGFELTDKLWLCPVKKRLLDTMFRGYSPWIKGSLSPSNIESYKVGNEIHFPLFPYPFNLDQDNIANPALTELWLNENEEIITFKENGLWNSLYERIINFKPLYLAGEHSAQQQTVRLLKLEDDFQKGKINILSCSTTMEMGVDIGGISAVVMSNVPPSPANYLQRTGRAGRRRENKSLAFTICAANPIGVNVINNPAWALNHTILPPMLAFSSKSVVYRHLNAFMLGKFIQQRFQGINVQEKISAFFIDPLPGSEQTAADSFASWIAEVDVASLNTTIKKIILNTPLSNTLSFTIVNSVYTNFSKIVNNLNAKKENFDLALSGFLATDYTEDSPAYKAVNFQKNQFLNKNLLAYLSEEGFLPAGGIPTGIVDFNNISYDDLGTNPNNRQLPTYHITRALSEFAPGNELVIDGWTYKSAGISLKNIWGGEASKRVIQHCSSCGYEHIIEANDALQTICPHCNRHTLAGILRENVFTEIIEPVGFAVDLYASRSREINENTNVQYVEPLLIGVEPWSDPAHPVFDFRDSKENAEILYYNYGKKAGYAVCLECGRADTNPEVLKNHKRLRGGRDQNNPVCGGSDNPFAIRENVLLVGRFSTDFFEFRCKDINGGLIQDEITLYSLGQIISKSLTVLLGIEEQEVGFGIKKYGEFSSVFLFDTAKGGAGYVSQCANYFDQVCRIALTSLTNCTCHSACTRCLIDRNSQFNIDNLNRFSAIDWLKRVVDLKVPEEIALILTHNPKKLLNTIRFDWAKMLQKKQLQEVWMLVDFDQIDNWEDDNFLLLSQLKLNDVEINLVFRGEPVNLSLDQKLTLVQTKSWATLHYVTEFTFDSLEWIGRVSLTGGQLFDYFGNDYHTIVDNSWGNSADNYIYRQDGDLTSFELVLYDVVIEENQANVFEVFIPTLDRFIQSDSIFNQFFDCLDADVKISLSNKFSDKNIKVVYSDRYLTSPFGCLLLVQFIHKIELDLNCHISELTVQLKGLQTGGISGNSIVDKFVTEESRKEFIKRIANETGILEVSVEISHDAPHYRFMSFDFESESSVTIRPDAGIEHGWFAQDKNRETNSIHGFNNIAIRQNLNKNLLYSLVFNR</sequence>
<dbReference type="PANTHER" id="PTHR47957">
    <property type="entry name" value="ATP-DEPENDENT HELICASE HRQ1"/>
    <property type="match status" value="1"/>
</dbReference>
<keyword evidence="2" id="KW-0067">ATP-binding</keyword>
<protein>
    <submittedName>
        <fullName evidence="5">DEAD/DEAH box helicase</fullName>
    </submittedName>
</protein>
<evidence type="ECO:0000259" key="4">
    <source>
        <dbReference type="PROSITE" id="PS51194"/>
    </source>
</evidence>
<dbReference type="InterPro" id="IPR001650">
    <property type="entry name" value="Helicase_C-like"/>
</dbReference>
<dbReference type="Proteomes" id="UP001598019">
    <property type="component" value="Unassembled WGS sequence"/>
</dbReference>
<dbReference type="GO" id="GO:0004386">
    <property type="term" value="F:helicase activity"/>
    <property type="evidence" value="ECO:0007669"/>
    <property type="project" value="UniProtKB-KW"/>
</dbReference>
<dbReference type="PANTHER" id="PTHR47957:SF3">
    <property type="entry name" value="ATP-DEPENDENT HELICASE HRQ1"/>
    <property type="match status" value="1"/>
</dbReference>
<dbReference type="RefSeq" id="WP_377981383.1">
    <property type="nucleotide sequence ID" value="NZ_JBBKXX010000003.1"/>
</dbReference>
<evidence type="ECO:0000256" key="1">
    <source>
        <dbReference type="ARBA" id="ARBA00022741"/>
    </source>
</evidence>
<accession>A0ABW6DKK5</accession>
<dbReference type="Pfam" id="PF00271">
    <property type="entry name" value="Helicase_C"/>
    <property type="match status" value="1"/>
</dbReference>
<dbReference type="Gene3D" id="3.40.50.300">
    <property type="entry name" value="P-loop containing nucleotide triphosphate hydrolases"/>
    <property type="match status" value="2"/>
</dbReference>
<organism evidence="5 6">
    <name type="scientific">Aquirufa esocilacus</name>
    <dbReference type="NCBI Taxonomy" id="3096513"/>
    <lineage>
        <taxon>Bacteria</taxon>
        <taxon>Pseudomonadati</taxon>
        <taxon>Bacteroidota</taxon>
        <taxon>Cytophagia</taxon>
        <taxon>Cytophagales</taxon>
        <taxon>Flectobacillaceae</taxon>
        <taxon>Aquirufa</taxon>
    </lineage>
</organism>
<evidence type="ECO:0000313" key="5">
    <source>
        <dbReference type="EMBL" id="MFD3409038.1"/>
    </source>
</evidence>
<dbReference type="EMBL" id="JBBKXX010000003">
    <property type="protein sequence ID" value="MFD3409038.1"/>
    <property type="molecule type" value="Genomic_DNA"/>
</dbReference>
<dbReference type="PROSITE" id="PS51194">
    <property type="entry name" value="HELICASE_CTER"/>
    <property type="match status" value="1"/>
</dbReference>
<feature type="domain" description="Helicase ATP-binding" evidence="3">
    <location>
        <begin position="101"/>
        <end position="303"/>
    </location>
</feature>
<dbReference type="SUPFAM" id="SSF52540">
    <property type="entry name" value="P-loop containing nucleoside triphosphate hydrolases"/>
    <property type="match status" value="2"/>
</dbReference>
<dbReference type="PROSITE" id="PS51192">
    <property type="entry name" value="HELICASE_ATP_BIND_1"/>
    <property type="match status" value="1"/>
</dbReference>
<dbReference type="InterPro" id="IPR011545">
    <property type="entry name" value="DEAD/DEAH_box_helicase_dom"/>
</dbReference>
<feature type="domain" description="Helicase C-terminal" evidence="4">
    <location>
        <begin position="941"/>
        <end position="1128"/>
    </location>
</feature>
<dbReference type="InterPro" id="IPR027417">
    <property type="entry name" value="P-loop_NTPase"/>
</dbReference>